<dbReference type="Proteomes" id="UP001066276">
    <property type="component" value="Chromosome 3_1"/>
</dbReference>
<gene>
    <name evidence="2" type="ORF">NDU88_003347</name>
</gene>
<evidence type="ECO:0000313" key="2">
    <source>
        <dbReference type="EMBL" id="KAJ1186566.1"/>
    </source>
</evidence>
<dbReference type="EMBL" id="JANPWB010000005">
    <property type="protein sequence ID" value="KAJ1186566.1"/>
    <property type="molecule type" value="Genomic_DNA"/>
</dbReference>
<evidence type="ECO:0000313" key="3">
    <source>
        <dbReference type="Proteomes" id="UP001066276"/>
    </source>
</evidence>
<reference evidence="2" key="1">
    <citation type="journal article" date="2022" name="bioRxiv">
        <title>Sequencing and chromosome-scale assembly of the giantPleurodeles waltlgenome.</title>
        <authorList>
            <person name="Brown T."/>
            <person name="Elewa A."/>
            <person name="Iarovenko S."/>
            <person name="Subramanian E."/>
            <person name="Araus A.J."/>
            <person name="Petzold A."/>
            <person name="Susuki M."/>
            <person name="Suzuki K.-i.T."/>
            <person name="Hayashi T."/>
            <person name="Toyoda A."/>
            <person name="Oliveira C."/>
            <person name="Osipova E."/>
            <person name="Leigh N.D."/>
            <person name="Simon A."/>
            <person name="Yun M.H."/>
        </authorList>
    </citation>
    <scope>NUCLEOTIDE SEQUENCE</scope>
    <source>
        <strain evidence="2">20211129_DDA</strain>
        <tissue evidence="2">Liver</tissue>
    </source>
</reference>
<feature type="region of interest" description="Disordered" evidence="1">
    <location>
        <begin position="1"/>
        <end position="26"/>
    </location>
</feature>
<keyword evidence="3" id="KW-1185">Reference proteome</keyword>
<comment type="caution">
    <text evidence="2">The sequence shown here is derived from an EMBL/GenBank/DDBJ whole genome shotgun (WGS) entry which is preliminary data.</text>
</comment>
<accession>A0AAV7UE10</accession>
<protein>
    <submittedName>
        <fullName evidence="2">Uncharacterized protein</fullName>
    </submittedName>
</protein>
<feature type="compositionally biased region" description="Polar residues" evidence="1">
    <location>
        <begin position="61"/>
        <end position="76"/>
    </location>
</feature>
<feature type="compositionally biased region" description="Basic and acidic residues" evidence="1">
    <location>
        <begin position="103"/>
        <end position="115"/>
    </location>
</feature>
<name>A0AAV7UE10_PLEWA</name>
<proteinExistence type="predicted"/>
<feature type="compositionally biased region" description="Basic and acidic residues" evidence="1">
    <location>
        <begin position="79"/>
        <end position="96"/>
    </location>
</feature>
<feature type="region of interest" description="Disordered" evidence="1">
    <location>
        <begin position="61"/>
        <end position="115"/>
    </location>
</feature>
<evidence type="ECO:0000256" key="1">
    <source>
        <dbReference type="SAM" id="MobiDB-lite"/>
    </source>
</evidence>
<organism evidence="2 3">
    <name type="scientific">Pleurodeles waltl</name>
    <name type="common">Iberian ribbed newt</name>
    <dbReference type="NCBI Taxonomy" id="8319"/>
    <lineage>
        <taxon>Eukaryota</taxon>
        <taxon>Metazoa</taxon>
        <taxon>Chordata</taxon>
        <taxon>Craniata</taxon>
        <taxon>Vertebrata</taxon>
        <taxon>Euteleostomi</taxon>
        <taxon>Amphibia</taxon>
        <taxon>Batrachia</taxon>
        <taxon>Caudata</taxon>
        <taxon>Salamandroidea</taxon>
        <taxon>Salamandridae</taxon>
        <taxon>Pleurodelinae</taxon>
        <taxon>Pleurodeles</taxon>
    </lineage>
</organism>
<feature type="compositionally biased region" description="Acidic residues" evidence="1">
    <location>
        <begin position="15"/>
        <end position="26"/>
    </location>
</feature>
<sequence>MADRNLFDGTAYYEEGNEEDGEYSEDVDPLQALNASVQQSIYKALVAALGPIMAQLQLFAKTQSRKTPASQKSIGESSDVPRKCKEKSNHWPHKEVLSSLEQKPAEDHKYCTPNS</sequence>
<dbReference type="AlphaFoldDB" id="A0AAV7UE10"/>